<dbReference type="SUPFAM" id="SSF103196">
    <property type="entry name" value="Roadblock/LC7 domain"/>
    <property type="match status" value="1"/>
</dbReference>
<name>A0A3M6QJX5_9BURK</name>
<dbReference type="Gene3D" id="3.30.450.30">
    <property type="entry name" value="Dynein light chain 2a, cytoplasmic"/>
    <property type="match status" value="1"/>
</dbReference>
<keyword evidence="3" id="KW-1185">Reference proteome</keyword>
<reference evidence="2 3" key="1">
    <citation type="submission" date="2018-10" db="EMBL/GenBank/DDBJ databases">
        <title>Draft genome of Cortibacter populi DSM10536.</title>
        <authorList>
            <person name="Bernier A.-M."/>
            <person name="Bernard K."/>
        </authorList>
    </citation>
    <scope>NUCLEOTIDE SEQUENCE [LARGE SCALE GENOMIC DNA]</scope>
    <source>
        <strain evidence="2 3">DSM 105136</strain>
    </source>
</reference>
<dbReference type="EMBL" id="RDQO01000007">
    <property type="protein sequence ID" value="RMX03021.1"/>
    <property type="molecule type" value="Genomic_DNA"/>
</dbReference>
<gene>
    <name evidence="2" type="ORF">D8I35_17775</name>
</gene>
<dbReference type="SMART" id="SM00960">
    <property type="entry name" value="Robl_LC7"/>
    <property type="match status" value="1"/>
</dbReference>
<dbReference type="Proteomes" id="UP000278006">
    <property type="component" value="Unassembled WGS sequence"/>
</dbReference>
<comment type="caution">
    <text evidence="2">The sequence shown here is derived from an EMBL/GenBank/DDBJ whole genome shotgun (WGS) entry which is preliminary data.</text>
</comment>
<accession>A0A3M6QJX5</accession>
<evidence type="ECO:0000313" key="2">
    <source>
        <dbReference type="EMBL" id="RMX03021.1"/>
    </source>
</evidence>
<dbReference type="AlphaFoldDB" id="A0A3M6QJX5"/>
<feature type="domain" description="Roadblock/LAMTOR2" evidence="1">
    <location>
        <begin position="10"/>
        <end position="100"/>
    </location>
</feature>
<evidence type="ECO:0000259" key="1">
    <source>
        <dbReference type="SMART" id="SM00960"/>
    </source>
</evidence>
<dbReference type="InterPro" id="IPR004942">
    <property type="entry name" value="Roadblock/LAMTOR2_dom"/>
</dbReference>
<dbReference type="Pfam" id="PF03259">
    <property type="entry name" value="Robl_LC7"/>
    <property type="match status" value="1"/>
</dbReference>
<dbReference type="RefSeq" id="WP_122231797.1">
    <property type="nucleotide sequence ID" value="NZ_RDQO01000007.1"/>
</dbReference>
<organism evidence="2 3">
    <name type="scientific">Corticibacter populi</name>
    <dbReference type="NCBI Taxonomy" id="1550736"/>
    <lineage>
        <taxon>Bacteria</taxon>
        <taxon>Pseudomonadati</taxon>
        <taxon>Pseudomonadota</taxon>
        <taxon>Betaproteobacteria</taxon>
        <taxon>Burkholderiales</taxon>
        <taxon>Comamonadaceae</taxon>
        <taxon>Corticibacter</taxon>
    </lineage>
</organism>
<proteinExistence type="predicted"/>
<sequence length="126" mass="13173">MLSEVTGSQARRILRELRANSGQIELAAWVSFDGFVLASVSDAEVNADRIGAMCASLLALSRRAAKEVDVGDLKQVILGGSRGVMLLVEAGPGRALTLSAESGANLGRVLLEARQKALQLAALADQ</sequence>
<evidence type="ECO:0000313" key="3">
    <source>
        <dbReference type="Proteomes" id="UP000278006"/>
    </source>
</evidence>
<protein>
    <recommendedName>
        <fullName evidence="1">Roadblock/LAMTOR2 domain-containing protein</fullName>
    </recommendedName>
</protein>
<dbReference type="OrthoDB" id="513103at2"/>